<evidence type="ECO:0008006" key="4">
    <source>
        <dbReference type="Google" id="ProtNLM"/>
    </source>
</evidence>
<keyword evidence="3" id="KW-1185">Reference proteome</keyword>
<dbReference type="GO" id="GO:0016757">
    <property type="term" value="F:glycosyltransferase activity"/>
    <property type="evidence" value="ECO:0007669"/>
    <property type="project" value="InterPro"/>
</dbReference>
<dbReference type="OrthoDB" id="2016523at2759"/>
<dbReference type="Proteomes" id="UP000653565">
    <property type="component" value="Unassembled WGS sequence"/>
</dbReference>
<reference evidence="2" key="1">
    <citation type="journal article" date="2020" name="bioRxiv">
        <title>Genomic and phenotypic heterogeneity of clinical isolates of the human pathogens Aspergillus fumigatus, Aspergillus lentulus and Aspergillus fumigatiaffinis.</title>
        <authorList>
            <person name="dos Santos R.A.C."/>
            <person name="Steenwyk J.L."/>
            <person name="Rivero-Menendez O."/>
            <person name="Mead M.E."/>
            <person name="Silva L.P."/>
            <person name="Bastos R.W."/>
            <person name="Alastruey-Izquierdo A."/>
            <person name="Goldman G.H."/>
            <person name="Rokas A."/>
        </authorList>
    </citation>
    <scope>NUCLEOTIDE SEQUENCE</scope>
    <source>
        <strain evidence="2">CNM-CM6805</strain>
    </source>
</reference>
<feature type="transmembrane region" description="Helical" evidence="1">
    <location>
        <begin position="209"/>
        <end position="227"/>
    </location>
</feature>
<proteinExistence type="predicted"/>
<sequence length="366" mass="41817">MCVGFASVARNGVSYFQSAVGSALAGLSEAERADLYLILFIAHTDPTEHPAYSEPWLHALSDKVLLYDEKELDIDHIRALETSEAKRLALEKGLLDYTYLLKACQSANTSFSVIFEDDIIALDGWYHRTKQAVVAAERQTMEMGTAQYVNRKGLYLRLFYTEKFLGWNSEEWPSYLLYSLLSVSVVAVTTLSIRHYMPSLKPFMPNETIFAMSCICTPLLIILFFAAGRVTMLPIPDGVHDMPKFGCCSQGFVFPNARMKDLVSWYESKGIGYVDMLTEEYADKHGDIRWALTPSVIQHVGRRSSKTNNLLRPNNHRTMSEMLWNFRFEENDASNLRMEHERWEGDVSRSIHEFISINRRGHLPVD</sequence>
<dbReference type="GO" id="GO:0000139">
    <property type="term" value="C:Golgi membrane"/>
    <property type="evidence" value="ECO:0007669"/>
    <property type="project" value="InterPro"/>
</dbReference>
<name>A0A8H4GHM9_9EURO</name>
<reference evidence="2" key="2">
    <citation type="submission" date="2020-04" db="EMBL/GenBank/DDBJ databases">
        <authorList>
            <person name="Santos R.A.C."/>
            <person name="Steenwyk J.L."/>
            <person name="Rivero-Menendez O."/>
            <person name="Mead M.E."/>
            <person name="Silva L.P."/>
            <person name="Bastos R.W."/>
            <person name="Alastruey-Izquierdo A."/>
            <person name="Goldman G.H."/>
            <person name="Rokas A."/>
        </authorList>
    </citation>
    <scope>NUCLEOTIDE SEQUENCE</scope>
    <source>
        <strain evidence="2">CNM-CM6805</strain>
    </source>
</reference>
<comment type="caution">
    <text evidence="2">The sequence shown here is derived from an EMBL/GenBank/DDBJ whole genome shotgun (WGS) entry which is preliminary data.</text>
</comment>
<protein>
    <recommendedName>
        <fullName evidence="4">Integral membrane protein</fullName>
    </recommendedName>
</protein>
<evidence type="ECO:0000256" key="1">
    <source>
        <dbReference type="SAM" id="Phobius"/>
    </source>
</evidence>
<gene>
    <name evidence="2" type="ORF">CNMCM6805_006282</name>
</gene>
<accession>A0A8H4GHM9</accession>
<dbReference type="InterPro" id="IPR029675">
    <property type="entry name" value="PGAP4"/>
</dbReference>
<keyword evidence="1" id="KW-1133">Transmembrane helix</keyword>
<evidence type="ECO:0000313" key="2">
    <source>
        <dbReference type="EMBL" id="KAF4238610.1"/>
    </source>
</evidence>
<keyword evidence="1" id="KW-0812">Transmembrane</keyword>
<organism evidence="2 3">
    <name type="scientific">Aspergillus fumigatiaffinis</name>
    <dbReference type="NCBI Taxonomy" id="340414"/>
    <lineage>
        <taxon>Eukaryota</taxon>
        <taxon>Fungi</taxon>
        <taxon>Dikarya</taxon>
        <taxon>Ascomycota</taxon>
        <taxon>Pezizomycotina</taxon>
        <taxon>Eurotiomycetes</taxon>
        <taxon>Eurotiomycetidae</taxon>
        <taxon>Eurotiales</taxon>
        <taxon>Aspergillaceae</taxon>
        <taxon>Aspergillus</taxon>
        <taxon>Aspergillus subgen. Fumigati</taxon>
    </lineage>
</organism>
<dbReference type="CDD" id="cd22189">
    <property type="entry name" value="PGAP4-like_fungal"/>
    <property type="match status" value="1"/>
</dbReference>
<dbReference type="GO" id="GO:0006506">
    <property type="term" value="P:GPI anchor biosynthetic process"/>
    <property type="evidence" value="ECO:0007669"/>
    <property type="project" value="InterPro"/>
</dbReference>
<keyword evidence="1" id="KW-0472">Membrane</keyword>
<dbReference type="PANTHER" id="PTHR31410:SF1">
    <property type="entry name" value="POST-GPI ATTACHMENT TO PROTEINS FACTOR 4"/>
    <property type="match status" value="1"/>
</dbReference>
<dbReference type="EMBL" id="JAAAPX010000037">
    <property type="protein sequence ID" value="KAF4238610.1"/>
    <property type="molecule type" value="Genomic_DNA"/>
</dbReference>
<dbReference type="AlphaFoldDB" id="A0A8H4GHM9"/>
<feature type="transmembrane region" description="Helical" evidence="1">
    <location>
        <begin position="175"/>
        <end position="197"/>
    </location>
</feature>
<dbReference type="PANTHER" id="PTHR31410">
    <property type="entry name" value="TRANSMEMBRANE PROTEIN 246"/>
    <property type="match status" value="1"/>
</dbReference>
<evidence type="ECO:0000313" key="3">
    <source>
        <dbReference type="Proteomes" id="UP000653565"/>
    </source>
</evidence>